<reference evidence="3" key="1">
    <citation type="submission" date="2013-09" db="EMBL/GenBank/DDBJ databases">
        <title>Corchorus olitorius genome sequencing.</title>
        <authorList>
            <person name="Alam M."/>
            <person name="Haque M.S."/>
            <person name="Islam M.S."/>
            <person name="Emdad E.M."/>
            <person name="Islam M.M."/>
            <person name="Ahmed B."/>
            <person name="Halim A."/>
            <person name="Hossen Q.M.M."/>
            <person name="Hossain M.Z."/>
            <person name="Ahmed R."/>
            <person name="Khan M.M."/>
            <person name="Islam R."/>
            <person name="Rashid M.M."/>
            <person name="Khan S.A."/>
            <person name="Rahman M.S."/>
            <person name="Alam M."/>
            <person name="Yahiya A.S."/>
            <person name="Khan M.S."/>
            <person name="Azam M.S."/>
            <person name="Haque T."/>
            <person name="Lashkar M.Z.H."/>
            <person name="Akhand A.I."/>
            <person name="Morshed G."/>
            <person name="Roy S."/>
            <person name="Uddin K.S."/>
            <person name="Rabeya T."/>
            <person name="Hossain A.S."/>
            <person name="Chowdhury A."/>
            <person name="Snigdha A.R."/>
            <person name="Mortoza M.S."/>
            <person name="Matin S.A."/>
            <person name="Hoque S.M.E."/>
            <person name="Islam M.K."/>
            <person name="Roy D.K."/>
            <person name="Haider R."/>
            <person name="Moosa M.M."/>
            <person name="Elias S.M."/>
            <person name="Hasan A.M."/>
            <person name="Jahan S."/>
            <person name="Shafiuddin M."/>
            <person name="Mahmood N."/>
            <person name="Shommy N.S."/>
        </authorList>
    </citation>
    <scope>NUCLEOTIDE SEQUENCE [LARGE SCALE GENOMIC DNA]</scope>
    <source>
        <strain evidence="3">cv. O-4</strain>
    </source>
</reference>
<name>A0A1R3I9J3_9ROSI</name>
<keyword evidence="3" id="KW-1185">Reference proteome</keyword>
<dbReference type="EMBL" id="AWUE01018601">
    <property type="protein sequence ID" value="OMO79257.1"/>
    <property type="molecule type" value="Genomic_DNA"/>
</dbReference>
<dbReference type="Pfam" id="PF05627">
    <property type="entry name" value="AvrRpt-cleavage"/>
    <property type="match status" value="1"/>
</dbReference>
<evidence type="ECO:0000259" key="1">
    <source>
        <dbReference type="Pfam" id="PF05627"/>
    </source>
</evidence>
<protein>
    <submittedName>
        <fullName evidence="2">Pathogenic type III effector avirulence factor Avr cleavage site</fullName>
    </submittedName>
</protein>
<sequence length="91" mass="10344">MAMNHETEKKAWTSVPQFGGWDKGPGATNYSMVFSQARANRKQHKIEIRRSLGSQQELIAASLPLPRRLEEDDSVSVGFHCTTFCFLLQQF</sequence>
<dbReference type="InterPro" id="IPR008700">
    <property type="entry name" value="TypeIII_avirulence_cleave"/>
</dbReference>
<gene>
    <name evidence="2" type="ORF">COLO4_24485</name>
</gene>
<dbReference type="STRING" id="93759.A0A1R3I9J3"/>
<proteinExistence type="predicted"/>
<dbReference type="Proteomes" id="UP000187203">
    <property type="component" value="Unassembled WGS sequence"/>
</dbReference>
<dbReference type="OrthoDB" id="929840at2759"/>
<feature type="domain" description="RIN4 pathogenic type III effector avirulence factor Avr cleavage site" evidence="1">
    <location>
        <begin position="11"/>
        <end position="42"/>
    </location>
</feature>
<comment type="caution">
    <text evidence="2">The sequence shown here is derived from an EMBL/GenBank/DDBJ whole genome shotgun (WGS) entry which is preliminary data.</text>
</comment>
<organism evidence="2 3">
    <name type="scientific">Corchorus olitorius</name>
    <dbReference type="NCBI Taxonomy" id="93759"/>
    <lineage>
        <taxon>Eukaryota</taxon>
        <taxon>Viridiplantae</taxon>
        <taxon>Streptophyta</taxon>
        <taxon>Embryophyta</taxon>
        <taxon>Tracheophyta</taxon>
        <taxon>Spermatophyta</taxon>
        <taxon>Magnoliopsida</taxon>
        <taxon>eudicotyledons</taxon>
        <taxon>Gunneridae</taxon>
        <taxon>Pentapetalae</taxon>
        <taxon>rosids</taxon>
        <taxon>malvids</taxon>
        <taxon>Malvales</taxon>
        <taxon>Malvaceae</taxon>
        <taxon>Grewioideae</taxon>
        <taxon>Apeibeae</taxon>
        <taxon>Corchorus</taxon>
    </lineage>
</organism>
<accession>A0A1R3I9J3</accession>
<evidence type="ECO:0000313" key="3">
    <source>
        <dbReference type="Proteomes" id="UP000187203"/>
    </source>
</evidence>
<dbReference type="AlphaFoldDB" id="A0A1R3I9J3"/>
<dbReference type="PANTHER" id="PTHR33882:SF11">
    <property type="entry name" value="RPM1-INTERACTING PROTEIN 4 (RIN4) FAMILY PROTEIN"/>
    <property type="match status" value="1"/>
</dbReference>
<dbReference type="PANTHER" id="PTHR33882">
    <property type="entry name" value="PATHOGENIC TYPE III EFFECTOR AVIRULENCE FACTOR AVR AVRRPT-CLEAVAGE: CLEAVAGE SITE PROTEIN"/>
    <property type="match status" value="1"/>
</dbReference>
<evidence type="ECO:0000313" key="2">
    <source>
        <dbReference type="EMBL" id="OMO79257.1"/>
    </source>
</evidence>